<proteinExistence type="predicted"/>
<keyword evidence="2" id="KW-1185">Reference proteome</keyword>
<reference evidence="1 2" key="1">
    <citation type="submission" date="2024-06" db="EMBL/GenBank/DDBJ databases">
        <title>A chromosome level genome sequence of Diviner's sage (Salvia divinorum).</title>
        <authorList>
            <person name="Ford S.A."/>
            <person name="Ro D.-K."/>
            <person name="Ness R.W."/>
            <person name="Phillips M.A."/>
        </authorList>
    </citation>
    <scope>NUCLEOTIDE SEQUENCE [LARGE SCALE GENOMIC DNA]</scope>
    <source>
        <strain evidence="1">SAF-2024a</strain>
        <tissue evidence="1">Leaf</tissue>
    </source>
</reference>
<dbReference type="Proteomes" id="UP001567538">
    <property type="component" value="Unassembled WGS sequence"/>
</dbReference>
<gene>
    <name evidence="1" type="ORF">AAHA92_09619</name>
</gene>
<evidence type="ECO:0000313" key="1">
    <source>
        <dbReference type="EMBL" id="KAL1559258.1"/>
    </source>
</evidence>
<sequence length="97" mass="10879">MFDQLQRRRHAALIAIGYTPSTSFLSPLSSPSSLFQIAEVSHDSTTSSHVNPYSLLHPLFFSFFDFSFAFHPGLPLPPSLVLKILPKFFLLTKVLNV</sequence>
<name>A0ABD1HS03_SALDI</name>
<organism evidence="1 2">
    <name type="scientific">Salvia divinorum</name>
    <name type="common">Maria pastora</name>
    <name type="synonym">Diviner's sage</name>
    <dbReference type="NCBI Taxonomy" id="28513"/>
    <lineage>
        <taxon>Eukaryota</taxon>
        <taxon>Viridiplantae</taxon>
        <taxon>Streptophyta</taxon>
        <taxon>Embryophyta</taxon>
        <taxon>Tracheophyta</taxon>
        <taxon>Spermatophyta</taxon>
        <taxon>Magnoliopsida</taxon>
        <taxon>eudicotyledons</taxon>
        <taxon>Gunneridae</taxon>
        <taxon>Pentapetalae</taxon>
        <taxon>asterids</taxon>
        <taxon>lamiids</taxon>
        <taxon>Lamiales</taxon>
        <taxon>Lamiaceae</taxon>
        <taxon>Nepetoideae</taxon>
        <taxon>Mentheae</taxon>
        <taxon>Salviinae</taxon>
        <taxon>Salvia</taxon>
        <taxon>Salvia subgen. Calosphace</taxon>
    </lineage>
</organism>
<comment type="caution">
    <text evidence="1">The sequence shown here is derived from an EMBL/GenBank/DDBJ whole genome shotgun (WGS) entry which is preliminary data.</text>
</comment>
<accession>A0ABD1HS03</accession>
<protein>
    <submittedName>
        <fullName evidence="1">Uncharacterized protein</fullName>
    </submittedName>
</protein>
<evidence type="ECO:0000313" key="2">
    <source>
        <dbReference type="Proteomes" id="UP001567538"/>
    </source>
</evidence>
<dbReference type="EMBL" id="JBEAFC010000004">
    <property type="protein sequence ID" value="KAL1559258.1"/>
    <property type="molecule type" value="Genomic_DNA"/>
</dbReference>
<dbReference type="AlphaFoldDB" id="A0ABD1HS03"/>